<dbReference type="PRINTS" id="PR00111">
    <property type="entry name" value="ABHYDROLASE"/>
</dbReference>
<feature type="domain" description="AB hydrolase-1" evidence="1">
    <location>
        <begin position="24"/>
        <end position="251"/>
    </location>
</feature>
<dbReference type="PANTHER" id="PTHR46438:SF11">
    <property type="entry name" value="LIPASE-RELATED"/>
    <property type="match status" value="1"/>
</dbReference>
<keyword evidence="2" id="KW-0378">Hydrolase</keyword>
<sequence>MRQEFITVSNYRIRLLEDGTSNSKHIILLHGIGAAAERWAKVIPLLAKDYHVIAPDIIGFGYSDKPDVSYTMGFFTSFVRDLALTLKIRRFSLIGSSLGGQIAAEFAIAYGSDMLNSLVLVTPSGMSAEPTQAFTQYVMAALYPNLETARRAFMLMSCGKPVDEIYLRDFVNRMMLPNAKYAFISTLMGIREAASTLKERLHKISVPTLIIWSERDLLIPVEHAYEFQRRISNSKLIIMNGCGHIPFYEQPEKFVEMVTNFIESVLASYYSYS</sequence>
<proteinExistence type="predicted"/>
<dbReference type="GO" id="GO:0016787">
    <property type="term" value="F:hydrolase activity"/>
    <property type="evidence" value="ECO:0007669"/>
    <property type="project" value="UniProtKB-KW"/>
</dbReference>
<evidence type="ECO:0000313" key="3">
    <source>
        <dbReference type="Proteomes" id="UP000236248"/>
    </source>
</evidence>
<dbReference type="InterPro" id="IPR000073">
    <property type="entry name" value="AB_hydrolase_1"/>
</dbReference>
<dbReference type="AlphaFoldDB" id="A0A2K5ASS0"/>
<dbReference type="InterPro" id="IPR000639">
    <property type="entry name" value="Epox_hydrolase-like"/>
</dbReference>
<dbReference type="Proteomes" id="UP000236248">
    <property type="component" value="Chromosome NCAV"/>
</dbReference>
<dbReference type="SUPFAM" id="SSF53474">
    <property type="entry name" value="alpha/beta-Hydrolases"/>
    <property type="match status" value="1"/>
</dbReference>
<name>A0A2K5ASS0_9ARCH</name>
<organism evidence="2 3">
    <name type="scientific">Candidatus Nitrosocaldus cavascurensis</name>
    <dbReference type="NCBI Taxonomy" id="2058097"/>
    <lineage>
        <taxon>Archaea</taxon>
        <taxon>Nitrososphaerota</taxon>
        <taxon>Nitrososphaeria</taxon>
        <taxon>Candidatus Nitrosocaldales</taxon>
        <taxon>Candidatus Nitrosocaldaceae</taxon>
        <taxon>Candidatus Nitrosocaldus</taxon>
    </lineage>
</organism>
<dbReference type="GeneID" id="41595521"/>
<accession>A0A2K5ASS0</accession>
<dbReference type="PANTHER" id="PTHR46438">
    <property type="entry name" value="ALPHA/BETA-HYDROLASES SUPERFAMILY PROTEIN"/>
    <property type="match status" value="1"/>
</dbReference>
<dbReference type="RefSeq" id="WP_103286695.1">
    <property type="nucleotide sequence ID" value="NZ_LT981265.1"/>
</dbReference>
<dbReference type="EMBL" id="LT981265">
    <property type="protein sequence ID" value="SPC34695.1"/>
    <property type="molecule type" value="Genomic_DNA"/>
</dbReference>
<dbReference type="KEGG" id="ncv:NCAV_1530"/>
<protein>
    <submittedName>
        <fullName evidence="2">Alpha/beta hydrolase</fullName>
    </submittedName>
</protein>
<gene>
    <name evidence="2" type="ORF">NCAV_1530</name>
</gene>
<dbReference type="InterPro" id="IPR029058">
    <property type="entry name" value="AB_hydrolase_fold"/>
</dbReference>
<dbReference type="Pfam" id="PF00561">
    <property type="entry name" value="Abhydrolase_1"/>
    <property type="match status" value="1"/>
</dbReference>
<dbReference type="PRINTS" id="PR00412">
    <property type="entry name" value="EPOXHYDRLASE"/>
</dbReference>
<keyword evidence="3" id="KW-1185">Reference proteome</keyword>
<evidence type="ECO:0000313" key="2">
    <source>
        <dbReference type="EMBL" id="SPC34695.1"/>
    </source>
</evidence>
<evidence type="ECO:0000259" key="1">
    <source>
        <dbReference type="Pfam" id="PF00561"/>
    </source>
</evidence>
<reference evidence="3" key="1">
    <citation type="submission" date="2018-01" db="EMBL/GenBank/DDBJ databases">
        <authorList>
            <person name="Kerou L M."/>
        </authorList>
    </citation>
    <scope>NUCLEOTIDE SEQUENCE [LARGE SCALE GENOMIC DNA]</scope>
    <source>
        <strain evidence="3">SCU2</strain>
    </source>
</reference>
<dbReference type="Gene3D" id="3.40.50.1820">
    <property type="entry name" value="alpha/beta hydrolase"/>
    <property type="match status" value="1"/>
</dbReference>